<organism evidence="1 3">
    <name type="scientific">Catenibacterium mitsuokai</name>
    <dbReference type="NCBI Taxonomy" id="100886"/>
    <lineage>
        <taxon>Bacteria</taxon>
        <taxon>Bacillati</taxon>
        <taxon>Bacillota</taxon>
        <taxon>Erysipelotrichia</taxon>
        <taxon>Erysipelotrichales</taxon>
        <taxon>Coprobacillaceae</taxon>
        <taxon>Catenibacterium</taxon>
    </lineage>
</organism>
<name>A0AAW4MVN9_9FIRM</name>
<dbReference type="EMBL" id="JAHOEF010000031">
    <property type="protein sequence ID" value="MBV3382793.1"/>
    <property type="molecule type" value="Genomic_DNA"/>
</dbReference>
<sequence>MTYTEPTAIGGMTQEELDKELRKGIESIEEGKIFTADEVDEELAREFGI</sequence>
<dbReference type="AlphaFoldDB" id="A0AAW4MVN9"/>
<accession>A0AAW4MVN9</accession>
<dbReference type="Proteomes" id="UP001197492">
    <property type="component" value="Unassembled WGS sequence"/>
</dbReference>
<evidence type="ECO:0000313" key="4">
    <source>
        <dbReference type="Proteomes" id="UP001197492"/>
    </source>
</evidence>
<dbReference type="RefSeq" id="WP_217747625.1">
    <property type="nucleotide sequence ID" value="NZ_JAHOEB010000029.1"/>
</dbReference>
<evidence type="ECO:0000313" key="2">
    <source>
        <dbReference type="EMBL" id="MBV3392813.1"/>
    </source>
</evidence>
<evidence type="ECO:0000313" key="3">
    <source>
        <dbReference type="Proteomes" id="UP001196408"/>
    </source>
</evidence>
<keyword evidence="4" id="KW-1185">Reference proteome</keyword>
<evidence type="ECO:0000313" key="1">
    <source>
        <dbReference type="EMBL" id="MBV3382793.1"/>
    </source>
</evidence>
<proteinExistence type="predicted"/>
<dbReference type="Proteomes" id="UP001196408">
    <property type="component" value="Unassembled WGS sequence"/>
</dbReference>
<protein>
    <recommendedName>
        <fullName evidence="5">Toxin-antitoxin system, antitoxin component, ribbon-helix-helix domain protein</fullName>
    </recommendedName>
</protein>
<dbReference type="EMBL" id="JAHOEL010000030">
    <property type="protein sequence ID" value="MBV3392813.1"/>
    <property type="molecule type" value="Genomic_DNA"/>
</dbReference>
<evidence type="ECO:0008006" key="5">
    <source>
        <dbReference type="Google" id="ProtNLM"/>
    </source>
</evidence>
<comment type="caution">
    <text evidence="1">The sequence shown here is derived from an EMBL/GenBank/DDBJ whole genome shotgun (WGS) entry which is preliminary data.</text>
</comment>
<gene>
    <name evidence="1" type="ORF">KSV97_06090</name>
    <name evidence="2" type="ORF">KSW06_06040</name>
</gene>
<reference evidence="1 4" key="1">
    <citation type="submission" date="2021-06" db="EMBL/GenBank/DDBJ databases">
        <title>Collection of gut derived symbiotic bacterial strains cultured from healthy donors.</title>
        <authorList>
            <person name="Lin H."/>
            <person name="Littmann E."/>
            <person name="Pamer E.G."/>
        </authorList>
    </citation>
    <scope>NUCLEOTIDE SEQUENCE</scope>
    <source>
        <strain evidence="2 4">MSK.21.70</strain>
        <strain evidence="1">MSK.21.82</strain>
    </source>
</reference>